<protein>
    <recommendedName>
        <fullName evidence="4">Membrane protein insertase YidC</fullName>
    </recommendedName>
</protein>
<dbReference type="Proteomes" id="UP001597463">
    <property type="component" value="Unassembled WGS sequence"/>
</dbReference>
<keyword evidence="1" id="KW-1133">Transmembrane helix</keyword>
<feature type="transmembrane region" description="Helical" evidence="1">
    <location>
        <begin position="6"/>
        <end position="24"/>
    </location>
</feature>
<keyword evidence="1" id="KW-0472">Membrane</keyword>
<comment type="caution">
    <text evidence="2">The sequence shown here is derived from an EMBL/GenBank/DDBJ whole genome shotgun (WGS) entry which is preliminary data.</text>
</comment>
<sequence>MTQQNTLRTVFWAVLVLFLAWDFWQSPPVDLRFEAPLIAAGSGQAAQGGHCSMPAGK</sequence>
<evidence type="ECO:0008006" key="4">
    <source>
        <dbReference type="Google" id="ProtNLM"/>
    </source>
</evidence>
<keyword evidence="1" id="KW-0812">Transmembrane</keyword>
<reference evidence="3" key="1">
    <citation type="journal article" date="2019" name="Int. J. Syst. Evol. Microbiol.">
        <title>The Global Catalogue of Microorganisms (GCM) 10K type strain sequencing project: providing services to taxonomists for standard genome sequencing and annotation.</title>
        <authorList>
            <consortium name="The Broad Institute Genomics Platform"/>
            <consortium name="The Broad Institute Genome Sequencing Center for Infectious Disease"/>
            <person name="Wu L."/>
            <person name="Ma J."/>
        </authorList>
    </citation>
    <scope>NUCLEOTIDE SEQUENCE [LARGE SCALE GENOMIC DNA]</scope>
    <source>
        <strain evidence="3">TISTR 1906</strain>
    </source>
</reference>
<accession>A0ABW5US18</accession>
<evidence type="ECO:0000313" key="3">
    <source>
        <dbReference type="Proteomes" id="UP001597463"/>
    </source>
</evidence>
<gene>
    <name evidence="2" type="ORF">ACFSW6_16795</name>
</gene>
<keyword evidence="3" id="KW-1185">Reference proteome</keyword>
<dbReference type="RefSeq" id="WP_169798074.1">
    <property type="nucleotide sequence ID" value="NZ_BCNT01000025.1"/>
</dbReference>
<evidence type="ECO:0000313" key="2">
    <source>
        <dbReference type="EMBL" id="MFD2755728.1"/>
    </source>
</evidence>
<dbReference type="EMBL" id="JBHUMV010000007">
    <property type="protein sequence ID" value="MFD2755728.1"/>
    <property type="molecule type" value="Genomic_DNA"/>
</dbReference>
<name>A0ABW5US18_9BURK</name>
<organism evidence="2 3">
    <name type="scientific">Comamonas terrae</name>
    <dbReference type="NCBI Taxonomy" id="673548"/>
    <lineage>
        <taxon>Bacteria</taxon>
        <taxon>Pseudomonadati</taxon>
        <taxon>Pseudomonadota</taxon>
        <taxon>Betaproteobacteria</taxon>
        <taxon>Burkholderiales</taxon>
        <taxon>Comamonadaceae</taxon>
        <taxon>Comamonas</taxon>
    </lineage>
</organism>
<proteinExistence type="predicted"/>
<evidence type="ECO:0000256" key="1">
    <source>
        <dbReference type="SAM" id="Phobius"/>
    </source>
</evidence>